<feature type="region of interest" description="Disordered" evidence="2">
    <location>
        <begin position="345"/>
        <end position="444"/>
    </location>
</feature>
<dbReference type="Proteomes" id="UP001596408">
    <property type="component" value="Unassembled WGS sequence"/>
</dbReference>
<gene>
    <name evidence="4" type="ORF">ACFQEV_07295</name>
</gene>
<evidence type="ECO:0000256" key="2">
    <source>
        <dbReference type="SAM" id="MobiDB-lite"/>
    </source>
</evidence>
<dbReference type="AlphaFoldDB" id="A0ABD5U154"/>
<protein>
    <recommendedName>
        <fullName evidence="3">DUF7096 domain-containing protein</fullName>
    </recommendedName>
</protein>
<proteinExistence type="predicted"/>
<dbReference type="Pfam" id="PF23379">
    <property type="entry name" value="DUF7096"/>
    <property type="match status" value="1"/>
</dbReference>
<feature type="compositionally biased region" description="Polar residues" evidence="2">
    <location>
        <begin position="42"/>
        <end position="62"/>
    </location>
</feature>
<organism evidence="4 5">
    <name type="scientific">Halopelagius fulvigenes</name>
    <dbReference type="NCBI Taxonomy" id="1198324"/>
    <lineage>
        <taxon>Archaea</taxon>
        <taxon>Methanobacteriati</taxon>
        <taxon>Methanobacteriota</taxon>
        <taxon>Stenosarchaea group</taxon>
        <taxon>Halobacteria</taxon>
        <taxon>Halobacteriales</taxon>
        <taxon>Haloferacaceae</taxon>
    </lineage>
</organism>
<feature type="compositionally biased region" description="Gly residues" evidence="2">
    <location>
        <begin position="432"/>
        <end position="444"/>
    </location>
</feature>
<feature type="compositionally biased region" description="Low complexity" evidence="2">
    <location>
        <begin position="21"/>
        <end position="41"/>
    </location>
</feature>
<name>A0ABD5U154_9EURY</name>
<feature type="compositionally biased region" description="Low complexity" evidence="2">
    <location>
        <begin position="345"/>
        <end position="405"/>
    </location>
</feature>
<feature type="compositionally biased region" description="Low complexity" evidence="2">
    <location>
        <begin position="307"/>
        <end position="330"/>
    </location>
</feature>
<reference evidence="4 5" key="1">
    <citation type="journal article" date="2019" name="Int. J. Syst. Evol. Microbiol.">
        <title>The Global Catalogue of Microorganisms (GCM) 10K type strain sequencing project: providing services to taxonomists for standard genome sequencing and annotation.</title>
        <authorList>
            <consortium name="The Broad Institute Genomics Platform"/>
            <consortium name="The Broad Institute Genome Sequencing Center for Infectious Disease"/>
            <person name="Wu L."/>
            <person name="Ma J."/>
        </authorList>
    </citation>
    <scope>NUCLEOTIDE SEQUENCE [LARGE SCALE GENOMIC DNA]</scope>
    <source>
        <strain evidence="4 5">YIM 94188</strain>
    </source>
</reference>
<evidence type="ECO:0000256" key="1">
    <source>
        <dbReference type="SAM" id="Coils"/>
    </source>
</evidence>
<keyword evidence="1" id="KW-0175">Coiled coil</keyword>
<dbReference type="InterPro" id="IPR055522">
    <property type="entry name" value="DUF7096"/>
</dbReference>
<keyword evidence="5" id="KW-1185">Reference proteome</keyword>
<feature type="domain" description="DUF7096" evidence="3">
    <location>
        <begin position="2"/>
        <end position="214"/>
    </location>
</feature>
<comment type="caution">
    <text evidence="4">The sequence shown here is derived from an EMBL/GenBank/DDBJ whole genome shotgun (WGS) entry which is preliminary data.</text>
</comment>
<evidence type="ECO:0000313" key="4">
    <source>
        <dbReference type="EMBL" id="MFC6824800.1"/>
    </source>
</evidence>
<accession>A0ABD5U154</accession>
<sequence length="444" mass="46755">MTALLVAVLVVVATVPAGVAAAGTQATSTQTSATTTETTETGNAMTDTGANEMTTANDSAGENGSDGIAPGEQLAGILAVQRAEIDGELDSRSFDHRVASAASNDSKARVVADQLNESRERLETLRERRSELREAREAGNLSRGRYQAQAARLTAEIRSLQRLLNRSSDAAQELPADVKRANGIGSEEVERLRTEARNLSGDEVSDIAKRVAGSNVGNGLADDEDKKEQRTGNGNRNGHDGAPGRSGERGQPSTNESDRGSSTDAVPGRFDGENDSDNLTVEAPDLSGETPANHSRRGNHSVPGRPTETIKTNGTTETTEVNQTTEATQTTETIEVNQTTEVTEAAQTTEVTEVNQTTEATEAIQTTEATEVNQTTKTTEATQTTETTEATQTTETTEATQTTETNETDGANGTRNGWSDDGYLIGQKGDSGDGSGLYGPGELF</sequence>
<feature type="region of interest" description="Disordered" evidence="2">
    <location>
        <begin position="210"/>
        <end position="330"/>
    </location>
</feature>
<dbReference type="EMBL" id="JBHSXH010000009">
    <property type="protein sequence ID" value="MFC6824800.1"/>
    <property type="molecule type" value="Genomic_DNA"/>
</dbReference>
<feature type="coiled-coil region" evidence="1">
    <location>
        <begin position="108"/>
        <end position="170"/>
    </location>
</feature>
<evidence type="ECO:0000259" key="3">
    <source>
        <dbReference type="Pfam" id="PF23379"/>
    </source>
</evidence>
<evidence type="ECO:0000313" key="5">
    <source>
        <dbReference type="Proteomes" id="UP001596408"/>
    </source>
</evidence>
<feature type="region of interest" description="Disordered" evidence="2">
    <location>
        <begin position="21"/>
        <end position="70"/>
    </location>
</feature>